<sequence length="156" mass="17640">MIKACREVAVDSKCSLISVDTWTKSIDVNEEEEYWHTLADHNNVDLGFYEIFMNNIKYQKLTDVIAPLRIPSAQGARVLFCFGVRADFIYIGAGHDYDSTYHDVGLFQNILSDGGVMFGGDYNRPDLIEAVDDYAAEVGVPLIVANDRRTWILHFP</sequence>
<keyword evidence="2" id="KW-1185">Reference proteome</keyword>
<dbReference type="Proteomes" id="UP000271098">
    <property type="component" value="Unassembled WGS sequence"/>
</dbReference>
<dbReference type="AlphaFoldDB" id="A0A3P6PHG5"/>
<organism evidence="1 2">
    <name type="scientific">Gongylonema pulchrum</name>
    <dbReference type="NCBI Taxonomy" id="637853"/>
    <lineage>
        <taxon>Eukaryota</taxon>
        <taxon>Metazoa</taxon>
        <taxon>Ecdysozoa</taxon>
        <taxon>Nematoda</taxon>
        <taxon>Chromadorea</taxon>
        <taxon>Rhabditida</taxon>
        <taxon>Spirurina</taxon>
        <taxon>Spiruromorpha</taxon>
        <taxon>Spiruroidea</taxon>
        <taxon>Gongylonematidae</taxon>
        <taxon>Gongylonema</taxon>
    </lineage>
</organism>
<dbReference type="Pfam" id="PF13578">
    <property type="entry name" value="Methyltransf_24"/>
    <property type="match status" value="1"/>
</dbReference>
<dbReference type="OrthoDB" id="9987630at2759"/>
<evidence type="ECO:0000313" key="1">
    <source>
        <dbReference type="EMBL" id="VDK28813.1"/>
    </source>
</evidence>
<dbReference type="Gene3D" id="3.40.50.150">
    <property type="entry name" value="Vaccinia Virus protein VP39"/>
    <property type="match status" value="1"/>
</dbReference>
<name>A0A3P6PHG5_9BILA</name>
<dbReference type="PANTHER" id="PTHR37909:SF1">
    <property type="entry name" value="S-ADENOSYL-L-METHIONINE-DEPENDENT METHYLTRANSFERASES SUPERFAMILY PROTEIN"/>
    <property type="match status" value="1"/>
</dbReference>
<dbReference type="PANTHER" id="PTHR37909">
    <property type="entry name" value="S-ADENOSYL-L-METHIONINE-DEPENDENT METHYLTRANSFERASES SUPERFAMILY PROTEIN"/>
    <property type="match status" value="1"/>
</dbReference>
<dbReference type="InterPro" id="IPR029063">
    <property type="entry name" value="SAM-dependent_MTases_sf"/>
</dbReference>
<dbReference type="EMBL" id="UYRT01000844">
    <property type="protein sequence ID" value="VDK28813.1"/>
    <property type="molecule type" value="Genomic_DNA"/>
</dbReference>
<proteinExistence type="predicted"/>
<gene>
    <name evidence="1" type="ORF">GPUH_LOCUS825</name>
</gene>
<accession>A0A3P6PHG5</accession>
<protein>
    <submittedName>
        <fullName evidence="1">Uncharacterized protein</fullName>
    </submittedName>
</protein>
<reference evidence="1 2" key="1">
    <citation type="submission" date="2018-11" db="EMBL/GenBank/DDBJ databases">
        <authorList>
            <consortium name="Pathogen Informatics"/>
        </authorList>
    </citation>
    <scope>NUCLEOTIDE SEQUENCE [LARGE SCALE GENOMIC DNA]</scope>
</reference>
<evidence type="ECO:0000313" key="2">
    <source>
        <dbReference type="Proteomes" id="UP000271098"/>
    </source>
</evidence>